<dbReference type="Gene3D" id="1.10.472.80">
    <property type="entry name" value="Ypt/Rab-GAP domain of gyp1p, domain 3"/>
    <property type="match status" value="1"/>
</dbReference>
<sequence length="844" mass="95820">MSESLNDENDISENTKELQSNTADTEAQVNIPEVVVTPSEAPLETLSEPNKDDEEATQISPDVDSENDAGIAVTAKEDPIVSTTPSEKPPLPSRNHASDETSSDTKKENLVEETDGTEETTHNVNTDDAARLSESAEPSDLDNDKVIAEEHSTDQLSIEERPVTPELSEEGGEKAKLSPSLPPRTPVGSRAGPRLPPRTPGSDNVSQPPNLPNRGEKQVYAVPPPLSEELKTPEFRKNVADIESKSLGRSRVSSPIDSAAEINLIANRYRVTSHQLEDQPASKRENIEEGQLLLKNNYTTILEQEKEEAPYPEENNVSAPEDRDGQEVNVINWTFWTSVVNDFSSVANKEAFVLEAEITKGIPRQIRGIIWQLIANSKSKEFEDIFETLQDTESPQEASIKRDLKRTNFIPQDKVDSLFNLLKVYSVYDPDVGYTQGMGFITAPLLLNCQSEADAFGLLIVIMKNYGIREFFMPEMPGLMLLLYQFDRVLEENSPTLFNHLAREGIKSSMYATQWFLTFFAYKFPLEFVLRIFDIILFEGYESILKFAVNLMLKNSDIMINLKFDNLLNFLKNGLFEYYSKEAIAEREASPDQSSTMNVQLTNSNHVDRVEQTVREYDVDLFVRDAMAEVHITPISLRRYKEEYKEIHQLQREKEDQYEALRIQNKQLEKEEKKLNHEYAQLNKEHLSMASTLIENRLSTETLLDENNDLKKTIEELNQQLQEEKEKASIPNPDSALPVNLKKDMERTMERNDEVTSENKFLQSRIKELELHVRELRAQNKEAVRNAATQPHSPRHDATDDVIGEPTNEDASLEDVPIEPPVQETKMPSLSGGWRGFKSVFKKE</sequence>
<evidence type="ECO:0000256" key="3">
    <source>
        <dbReference type="ARBA" id="ARBA00022468"/>
    </source>
</evidence>
<reference evidence="13 14" key="1">
    <citation type="journal article" date="2023" name="Elife">
        <title>Identification of key yeast species and microbe-microbe interactions impacting larval growth of Drosophila in the wild.</title>
        <authorList>
            <person name="Mure A."/>
            <person name="Sugiura Y."/>
            <person name="Maeda R."/>
            <person name="Honda K."/>
            <person name="Sakurai N."/>
            <person name="Takahashi Y."/>
            <person name="Watada M."/>
            <person name="Katoh T."/>
            <person name="Gotoh A."/>
            <person name="Gotoh Y."/>
            <person name="Taniguchi I."/>
            <person name="Nakamura K."/>
            <person name="Hayashi T."/>
            <person name="Katayama T."/>
            <person name="Uemura T."/>
            <person name="Hattori Y."/>
        </authorList>
    </citation>
    <scope>NUCLEOTIDE SEQUENCE [LARGE SCALE GENOMIC DNA]</scope>
    <source>
        <strain evidence="13 14">KH-74</strain>
    </source>
</reference>
<comment type="subcellular location">
    <subcellularLocation>
        <location evidence="1">Cytoplasm</location>
    </subcellularLocation>
</comment>
<accession>A0AAV5RWE7</accession>
<evidence type="ECO:0000256" key="10">
    <source>
        <dbReference type="ARBA" id="ARBA00072088"/>
    </source>
</evidence>
<dbReference type="PANTHER" id="PTHR47219:SF9">
    <property type="entry name" value="GTPASE ACTIVATING PROTEIN AND CENTROSOME-ASSOCIATED, ISOFORM B"/>
    <property type="match status" value="1"/>
</dbReference>
<name>A0AAV5RWE7_MAUHU</name>
<evidence type="ECO:0000313" key="14">
    <source>
        <dbReference type="Proteomes" id="UP001377567"/>
    </source>
</evidence>
<keyword evidence="8" id="KW-0175">Coiled coil</keyword>
<evidence type="ECO:0000256" key="8">
    <source>
        <dbReference type="ARBA" id="ARBA00023054"/>
    </source>
</evidence>
<keyword evidence="7" id="KW-0653">Protein transport</keyword>
<feature type="domain" description="Rab-GAP TBC" evidence="12">
    <location>
        <begin position="361"/>
        <end position="540"/>
    </location>
</feature>
<dbReference type="InterPro" id="IPR000195">
    <property type="entry name" value="Rab-GAP-TBC_dom"/>
</dbReference>
<dbReference type="GO" id="GO:0005096">
    <property type="term" value="F:GTPase activator activity"/>
    <property type="evidence" value="ECO:0007669"/>
    <property type="project" value="UniProtKB-KW"/>
</dbReference>
<keyword evidence="14" id="KW-1185">Reference proteome</keyword>
<dbReference type="SUPFAM" id="SSF47923">
    <property type="entry name" value="Ypt/Rab-GAP domain of gyp1p"/>
    <property type="match status" value="2"/>
</dbReference>
<evidence type="ECO:0000313" key="13">
    <source>
        <dbReference type="EMBL" id="GMM55915.1"/>
    </source>
</evidence>
<feature type="compositionally biased region" description="Polar residues" evidence="11">
    <location>
        <begin position="17"/>
        <end position="28"/>
    </location>
</feature>
<feature type="compositionally biased region" description="Acidic residues" evidence="11">
    <location>
        <begin position="800"/>
        <end position="817"/>
    </location>
</feature>
<dbReference type="Gene3D" id="1.10.10.750">
    <property type="entry name" value="Ypt/Rab-GAP domain of gyp1p, domain 1"/>
    <property type="match status" value="1"/>
</dbReference>
<keyword evidence="3" id="KW-0343">GTPase activation</keyword>
<organism evidence="13 14">
    <name type="scientific">Maudiozyma humilis</name>
    <name type="common">Sour dough yeast</name>
    <name type="synonym">Kazachstania humilis</name>
    <dbReference type="NCBI Taxonomy" id="51915"/>
    <lineage>
        <taxon>Eukaryota</taxon>
        <taxon>Fungi</taxon>
        <taxon>Dikarya</taxon>
        <taxon>Ascomycota</taxon>
        <taxon>Saccharomycotina</taxon>
        <taxon>Saccharomycetes</taxon>
        <taxon>Saccharomycetales</taxon>
        <taxon>Saccharomycetaceae</taxon>
        <taxon>Maudiozyma</taxon>
    </lineage>
</organism>
<feature type="region of interest" description="Disordered" evidence="11">
    <location>
        <begin position="1"/>
        <end position="234"/>
    </location>
</feature>
<dbReference type="Proteomes" id="UP001377567">
    <property type="component" value="Unassembled WGS sequence"/>
</dbReference>
<evidence type="ECO:0000256" key="11">
    <source>
        <dbReference type="SAM" id="MobiDB-lite"/>
    </source>
</evidence>
<protein>
    <recommendedName>
        <fullName evidence="10">GTPase-activating protein GYP5</fullName>
    </recommendedName>
</protein>
<feature type="region of interest" description="Disordered" evidence="11">
    <location>
        <begin position="783"/>
        <end position="844"/>
    </location>
</feature>
<dbReference type="GO" id="GO:0006887">
    <property type="term" value="P:exocytosis"/>
    <property type="evidence" value="ECO:0007669"/>
    <property type="project" value="UniProtKB-KW"/>
</dbReference>
<feature type="compositionally biased region" description="Basic and acidic residues" evidence="11">
    <location>
        <begin position="142"/>
        <end position="163"/>
    </location>
</feature>
<evidence type="ECO:0000256" key="1">
    <source>
        <dbReference type="ARBA" id="ARBA00004496"/>
    </source>
</evidence>
<keyword evidence="4" id="KW-0268">Exocytosis</keyword>
<dbReference type="GO" id="GO:0030427">
    <property type="term" value="C:site of polarized growth"/>
    <property type="evidence" value="ECO:0007669"/>
    <property type="project" value="UniProtKB-ARBA"/>
</dbReference>
<comment type="caution">
    <text evidence="13">The sequence shown here is derived from an EMBL/GenBank/DDBJ whole genome shotgun (WGS) entry which is preliminary data.</text>
</comment>
<evidence type="ECO:0000256" key="7">
    <source>
        <dbReference type="ARBA" id="ARBA00022927"/>
    </source>
</evidence>
<evidence type="ECO:0000256" key="6">
    <source>
        <dbReference type="ARBA" id="ARBA00022892"/>
    </source>
</evidence>
<dbReference type="Gene3D" id="1.10.8.270">
    <property type="entry name" value="putative rabgap domain of human tbc1 domain family member 14 like domains"/>
    <property type="match status" value="1"/>
</dbReference>
<evidence type="ECO:0000259" key="12">
    <source>
        <dbReference type="PROSITE" id="PS50086"/>
    </source>
</evidence>
<feature type="compositionally biased region" description="Basic and acidic residues" evidence="11">
    <location>
        <begin position="96"/>
        <end position="110"/>
    </location>
</feature>
<dbReference type="GO" id="GO:0005737">
    <property type="term" value="C:cytoplasm"/>
    <property type="evidence" value="ECO:0007669"/>
    <property type="project" value="UniProtKB-SubCell"/>
</dbReference>
<dbReference type="GO" id="GO:0015031">
    <property type="term" value="P:protein transport"/>
    <property type="evidence" value="ECO:0007669"/>
    <property type="project" value="UniProtKB-KW"/>
</dbReference>
<dbReference type="EMBL" id="BTGD01000006">
    <property type="protein sequence ID" value="GMM55915.1"/>
    <property type="molecule type" value="Genomic_DNA"/>
</dbReference>
<dbReference type="AlphaFoldDB" id="A0AAV5RWE7"/>
<keyword evidence="6" id="KW-0931">ER-Golgi transport</keyword>
<dbReference type="InterPro" id="IPR035969">
    <property type="entry name" value="Rab-GAP_TBC_sf"/>
</dbReference>
<keyword evidence="5" id="KW-0963">Cytoplasm</keyword>
<gene>
    <name evidence="13" type="ORF">DAKH74_025310</name>
</gene>
<feature type="compositionally biased region" description="Acidic residues" evidence="11">
    <location>
        <begin position="1"/>
        <end position="11"/>
    </location>
</feature>
<dbReference type="FunFam" id="1.10.472.80:FF:000044">
    <property type="entry name" value="GTPase-activating protein GYP5"/>
    <property type="match status" value="1"/>
</dbReference>
<dbReference type="SMART" id="SM00164">
    <property type="entry name" value="TBC"/>
    <property type="match status" value="1"/>
</dbReference>
<evidence type="ECO:0000256" key="2">
    <source>
        <dbReference type="ARBA" id="ARBA00022448"/>
    </source>
</evidence>
<dbReference type="PROSITE" id="PS50086">
    <property type="entry name" value="TBC_RABGAP"/>
    <property type="match status" value="1"/>
</dbReference>
<dbReference type="PANTHER" id="PTHR47219">
    <property type="entry name" value="RAB GTPASE-ACTIVATING PROTEIN 1-LIKE"/>
    <property type="match status" value="1"/>
</dbReference>
<proteinExistence type="inferred from homology"/>
<dbReference type="InterPro" id="IPR050302">
    <property type="entry name" value="Rab_GAP_TBC_domain"/>
</dbReference>
<dbReference type="GO" id="GO:0031267">
    <property type="term" value="F:small GTPase binding"/>
    <property type="evidence" value="ECO:0007669"/>
    <property type="project" value="TreeGrafter"/>
</dbReference>
<keyword evidence="2" id="KW-0813">Transport</keyword>
<evidence type="ECO:0000256" key="4">
    <source>
        <dbReference type="ARBA" id="ARBA00022483"/>
    </source>
</evidence>
<evidence type="ECO:0000256" key="5">
    <source>
        <dbReference type="ARBA" id="ARBA00022490"/>
    </source>
</evidence>
<comment type="similarity">
    <text evidence="9">Belongs to the GYP5 family.</text>
</comment>
<evidence type="ECO:0000256" key="9">
    <source>
        <dbReference type="ARBA" id="ARBA00061661"/>
    </source>
</evidence>
<dbReference type="Pfam" id="PF23436">
    <property type="entry name" value="RabGap-TBC_2"/>
    <property type="match status" value="1"/>
</dbReference>